<feature type="signal peptide" evidence="1">
    <location>
        <begin position="1"/>
        <end position="33"/>
    </location>
</feature>
<dbReference type="OrthoDB" id="6071905at2"/>
<evidence type="ECO:0000256" key="1">
    <source>
        <dbReference type="SAM" id="SignalP"/>
    </source>
</evidence>
<keyword evidence="1" id="KW-0732">Signal</keyword>
<protein>
    <recommendedName>
        <fullName evidence="4">Peptidase</fullName>
    </recommendedName>
</protein>
<dbReference type="RefSeq" id="WP_161895964.1">
    <property type="nucleotide sequence ID" value="NZ_BJOV01000005.1"/>
</dbReference>
<dbReference type="InterPro" id="IPR008257">
    <property type="entry name" value="Pept_M19"/>
</dbReference>
<accession>A0A7I9VA62</accession>
<keyword evidence="3" id="KW-1185">Reference proteome</keyword>
<gene>
    <name evidence="2" type="ORF">nbrc107696_27140</name>
</gene>
<reference evidence="3" key="1">
    <citation type="submission" date="2019-06" db="EMBL/GenBank/DDBJ databases">
        <title>Gordonia isolated from sludge of a wastewater treatment plant.</title>
        <authorList>
            <person name="Tamura T."/>
            <person name="Aoyama K."/>
            <person name="Kang Y."/>
            <person name="Saito S."/>
            <person name="Akiyama N."/>
            <person name="Yazawa K."/>
            <person name="Gonoi T."/>
            <person name="Mikami Y."/>
        </authorList>
    </citation>
    <scope>NUCLEOTIDE SEQUENCE [LARGE SCALE GENOMIC DNA]</scope>
    <source>
        <strain evidence="3">NBRC 107696</strain>
    </source>
</reference>
<evidence type="ECO:0000313" key="2">
    <source>
        <dbReference type="EMBL" id="GEE02268.1"/>
    </source>
</evidence>
<dbReference type="GO" id="GO:0070573">
    <property type="term" value="F:metallodipeptidase activity"/>
    <property type="evidence" value="ECO:0007669"/>
    <property type="project" value="InterPro"/>
</dbReference>
<sequence length="633" mass="68635">MYVSRMKWRSFAVALLTPVVAVVPLLTPTSATATPAEPAYDLANGCFTMSAIGGASLPSTGPSTAKAAALGKFLFYDTAGTLLTADGARTIRKAAPTNDAIWKVDRTGSTYRFTSSTGLTRSVRLTPATGCRAFPEAQINVTGAPHTGTDANGEIRGFVDSHVHIMAEQFLGGALHCGKPYSPLGITVALKDCPDHSPDGIPAVSEHVLSQPGPHDTRGWPTFKGYPQWYSLTHEQTYYRWLERAWRAGQRVLNNYYVQNRALCEIYPLKDEPCNEMESVRIQHRRLLSLRDYIDAQAGGPGKGFFQIATNSQELRRIVASGKLAVTLGIEISEPFGCGQVNGKPSCSAGDIDRGLDELWDIGVRQVILTHKFDNALGGARMDGDLTGVGVEIGQAYLGGGVWQTEPCGKAGNDNQAPLQPKNMCNVRGLTSLGEHAVRAAMKRRIVIDVDHLSAKAAARVLDITEAAHYPGVVSSHTWTDPKNYRRILAAGGAVGLYASGAEQTPEDKHSESFVDQWRAVRAVAPRDRYFGLAFGTDMNGLGKQAAPRPGADKKPVTYPITMPDGSKVYRQQTGVRVFDVNKDGTSHYGLVPDWIESLRVSAGRDGDALVGDLYRAAEMYARLWERVQAYRP</sequence>
<dbReference type="EMBL" id="BJOV01000005">
    <property type="protein sequence ID" value="GEE02268.1"/>
    <property type="molecule type" value="Genomic_DNA"/>
</dbReference>
<comment type="caution">
    <text evidence="2">The sequence shown here is derived from an EMBL/GenBank/DDBJ whole genome shotgun (WGS) entry which is preliminary data.</text>
</comment>
<dbReference type="Pfam" id="PF01244">
    <property type="entry name" value="Peptidase_M19"/>
    <property type="match status" value="1"/>
</dbReference>
<dbReference type="Gene3D" id="3.20.20.140">
    <property type="entry name" value="Metal-dependent hydrolases"/>
    <property type="match status" value="1"/>
</dbReference>
<dbReference type="Proteomes" id="UP000444960">
    <property type="component" value="Unassembled WGS sequence"/>
</dbReference>
<dbReference type="GO" id="GO:0006508">
    <property type="term" value="P:proteolysis"/>
    <property type="evidence" value="ECO:0007669"/>
    <property type="project" value="InterPro"/>
</dbReference>
<proteinExistence type="predicted"/>
<dbReference type="InterPro" id="IPR032466">
    <property type="entry name" value="Metal_Hydrolase"/>
</dbReference>
<evidence type="ECO:0008006" key="4">
    <source>
        <dbReference type="Google" id="ProtNLM"/>
    </source>
</evidence>
<name>A0A7I9VA62_9ACTN</name>
<dbReference type="AlphaFoldDB" id="A0A7I9VA62"/>
<organism evidence="2 3">
    <name type="scientific">Gordonia spumicola</name>
    <dbReference type="NCBI Taxonomy" id="589161"/>
    <lineage>
        <taxon>Bacteria</taxon>
        <taxon>Bacillati</taxon>
        <taxon>Actinomycetota</taxon>
        <taxon>Actinomycetes</taxon>
        <taxon>Mycobacteriales</taxon>
        <taxon>Gordoniaceae</taxon>
        <taxon>Gordonia</taxon>
    </lineage>
</organism>
<evidence type="ECO:0000313" key="3">
    <source>
        <dbReference type="Proteomes" id="UP000444960"/>
    </source>
</evidence>
<feature type="chain" id="PRO_5029773332" description="Peptidase" evidence="1">
    <location>
        <begin position="34"/>
        <end position="633"/>
    </location>
</feature>
<dbReference type="SUPFAM" id="SSF51556">
    <property type="entry name" value="Metallo-dependent hydrolases"/>
    <property type="match status" value="1"/>
</dbReference>